<dbReference type="AlphaFoldDB" id="E9GEF9"/>
<comment type="similarity">
    <text evidence="2">Belongs to the nucleotide-sugar transporter family. SLC35A subfamily.</text>
</comment>
<dbReference type="Pfam" id="PF04142">
    <property type="entry name" value="Nuc_sug_transp"/>
    <property type="match status" value="1"/>
</dbReference>
<evidence type="ECO:0000256" key="1">
    <source>
        <dbReference type="ARBA" id="ARBA00004141"/>
    </source>
</evidence>
<dbReference type="InterPro" id="IPR007271">
    <property type="entry name" value="Nuc_sug_transpt"/>
</dbReference>
<protein>
    <recommendedName>
        <fullName evidence="10">UDP-N-acetylglucosamine transporter</fullName>
    </recommendedName>
</protein>
<dbReference type="PIRSF" id="PIRSF005799">
    <property type="entry name" value="UDP-gal_transpt"/>
    <property type="match status" value="1"/>
</dbReference>
<dbReference type="PhylomeDB" id="E9GEF9"/>
<dbReference type="eggNOG" id="KOG2234">
    <property type="taxonomic scope" value="Eukaryota"/>
</dbReference>
<dbReference type="Proteomes" id="UP000000305">
    <property type="component" value="Unassembled WGS sequence"/>
</dbReference>
<sequence length="338" mass="36940">MQIKASPSVTRYGLLLLLTIQNTATVLCMRASMINASAANQKYLVSTLVLTMEMIKVSLITALIVVTESNFSVIGAAKLLYKEILCRPLEALPLAVPSFLYVIQDNLIIYALSCVDATTYQVTYQARILTTALFARILLNNVLPIQRWLSLLLLMSGVILTQVHFHQESGDLSFQSKDATYWLGLLAIGCATMTSGFAGIYNEKIIKNGQQPLLLIRSFQLSLFCVLFALMGVVIKDGALVITQGYFHGYTPFVWLIAAMQAVGGILVAGTMKYADNILKTFATANSIALSCVLSYFLLGDDDTFTPTFLIGTFVIILATFLYSANSVPPKLTPSNIL</sequence>
<reference evidence="8 9" key="1">
    <citation type="journal article" date="2011" name="Science">
        <title>The ecoresponsive genome of Daphnia pulex.</title>
        <authorList>
            <person name="Colbourne J.K."/>
            <person name="Pfrender M.E."/>
            <person name="Gilbert D."/>
            <person name="Thomas W.K."/>
            <person name="Tucker A."/>
            <person name="Oakley T.H."/>
            <person name="Tokishita S."/>
            <person name="Aerts A."/>
            <person name="Arnold G.J."/>
            <person name="Basu M.K."/>
            <person name="Bauer D.J."/>
            <person name="Caceres C.E."/>
            <person name="Carmel L."/>
            <person name="Casola C."/>
            <person name="Choi J.H."/>
            <person name="Detter J.C."/>
            <person name="Dong Q."/>
            <person name="Dusheyko S."/>
            <person name="Eads B.D."/>
            <person name="Frohlich T."/>
            <person name="Geiler-Samerotte K.A."/>
            <person name="Gerlach D."/>
            <person name="Hatcher P."/>
            <person name="Jogdeo S."/>
            <person name="Krijgsveld J."/>
            <person name="Kriventseva E.V."/>
            <person name="Kultz D."/>
            <person name="Laforsch C."/>
            <person name="Lindquist E."/>
            <person name="Lopez J."/>
            <person name="Manak J.R."/>
            <person name="Muller J."/>
            <person name="Pangilinan J."/>
            <person name="Patwardhan R.P."/>
            <person name="Pitluck S."/>
            <person name="Pritham E.J."/>
            <person name="Rechtsteiner A."/>
            <person name="Rho M."/>
            <person name="Rogozin I.B."/>
            <person name="Sakarya O."/>
            <person name="Salamov A."/>
            <person name="Schaack S."/>
            <person name="Shapiro H."/>
            <person name="Shiga Y."/>
            <person name="Skalitzky C."/>
            <person name="Smith Z."/>
            <person name="Souvorov A."/>
            <person name="Sung W."/>
            <person name="Tang Z."/>
            <person name="Tsuchiya D."/>
            <person name="Tu H."/>
            <person name="Vos H."/>
            <person name="Wang M."/>
            <person name="Wolf Y.I."/>
            <person name="Yamagata H."/>
            <person name="Yamada T."/>
            <person name="Ye Y."/>
            <person name="Shaw J.R."/>
            <person name="Andrews J."/>
            <person name="Crease T.J."/>
            <person name="Tang H."/>
            <person name="Lucas S.M."/>
            <person name="Robertson H.M."/>
            <person name="Bork P."/>
            <person name="Koonin E.V."/>
            <person name="Zdobnov E.M."/>
            <person name="Grigoriev I.V."/>
            <person name="Lynch M."/>
            <person name="Boore J.L."/>
        </authorList>
    </citation>
    <scope>NUCLEOTIDE SEQUENCE [LARGE SCALE GENOMIC DNA]</scope>
</reference>
<dbReference type="PANTHER" id="PTHR10231">
    <property type="entry name" value="NUCLEOTIDE-SUGAR TRANSMEMBRANE TRANSPORTER"/>
    <property type="match status" value="1"/>
</dbReference>
<feature type="transmembrane region" description="Helical" evidence="7">
    <location>
        <begin position="148"/>
        <end position="167"/>
    </location>
</feature>
<comment type="subcellular location">
    <subcellularLocation>
        <location evidence="1">Membrane</location>
        <topology evidence="1">Multi-pass membrane protein</topology>
    </subcellularLocation>
</comment>
<keyword evidence="4 7" id="KW-0812">Transmembrane</keyword>
<evidence type="ECO:0000313" key="9">
    <source>
        <dbReference type="Proteomes" id="UP000000305"/>
    </source>
</evidence>
<evidence type="ECO:0000256" key="6">
    <source>
        <dbReference type="ARBA" id="ARBA00023136"/>
    </source>
</evidence>
<feature type="transmembrane region" description="Helical" evidence="7">
    <location>
        <begin position="213"/>
        <end position="235"/>
    </location>
</feature>
<keyword evidence="6 7" id="KW-0472">Membrane</keyword>
<evidence type="ECO:0000256" key="7">
    <source>
        <dbReference type="SAM" id="Phobius"/>
    </source>
</evidence>
<evidence type="ECO:0008006" key="10">
    <source>
        <dbReference type="Google" id="ProtNLM"/>
    </source>
</evidence>
<dbReference type="InParanoid" id="E9GEF9"/>
<dbReference type="GO" id="GO:0005459">
    <property type="term" value="F:UDP-galactose transmembrane transporter activity"/>
    <property type="evidence" value="ECO:0000318"/>
    <property type="project" value="GO_Central"/>
</dbReference>
<evidence type="ECO:0000313" key="8">
    <source>
        <dbReference type="EMBL" id="EFX82259.1"/>
    </source>
</evidence>
<feature type="transmembrane region" description="Helical" evidence="7">
    <location>
        <begin position="281"/>
        <end position="299"/>
    </location>
</feature>
<feature type="transmembrane region" description="Helical" evidence="7">
    <location>
        <begin position="54"/>
        <end position="80"/>
    </location>
</feature>
<evidence type="ECO:0000256" key="4">
    <source>
        <dbReference type="ARBA" id="ARBA00022692"/>
    </source>
</evidence>
<keyword evidence="3" id="KW-0813">Transport</keyword>
<feature type="transmembrane region" description="Helical" evidence="7">
    <location>
        <begin position="247"/>
        <end position="269"/>
    </location>
</feature>
<dbReference type="KEGG" id="dpx:DAPPUDRAFT_241513"/>
<name>E9GEF9_DAPPU</name>
<feature type="transmembrane region" description="Helical" evidence="7">
    <location>
        <begin position="179"/>
        <end position="201"/>
    </location>
</feature>
<evidence type="ECO:0000256" key="3">
    <source>
        <dbReference type="ARBA" id="ARBA00022597"/>
    </source>
</evidence>
<proteinExistence type="inferred from homology"/>
<dbReference type="NCBIfam" id="TIGR00803">
    <property type="entry name" value="nst"/>
    <property type="match status" value="1"/>
</dbReference>
<evidence type="ECO:0000256" key="5">
    <source>
        <dbReference type="ARBA" id="ARBA00022989"/>
    </source>
</evidence>
<organism evidence="8 9">
    <name type="scientific">Daphnia pulex</name>
    <name type="common">Water flea</name>
    <dbReference type="NCBI Taxonomy" id="6669"/>
    <lineage>
        <taxon>Eukaryota</taxon>
        <taxon>Metazoa</taxon>
        <taxon>Ecdysozoa</taxon>
        <taxon>Arthropoda</taxon>
        <taxon>Crustacea</taxon>
        <taxon>Branchiopoda</taxon>
        <taxon>Diplostraca</taxon>
        <taxon>Cladocera</taxon>
        <taxon>Anomopoda</taxon>
        <taxon>Daphniidae</taxon>
        <taxon>Daphnia</taxon>
    </lineage>
</organism>
<evidence type="ECO:0000256" key="2">
    <source>
        <dbReference type="ARBA" id="ARBA00009976"/>
    </source>
</evidence>
<keyword evidence="3" id="KW-0762">Sugar transport</keyword>
<feature type="transmembrane region" description="Helical" evidence="7">
    <location>
        <begin position="305"/>
        <end position="325"/>
    </location>
</feature>
<accession>E9GEF9</accession>
<dbReference type="SUPFAM" id="SSF103481">
    <property type="entry name" value="Multidrug resistance efflux transporter EmrE"/>
    <property type="match status" value="1"/>
</dbReference>
<gene>
    <name evidence="8" type="ORF">DAPPUDRAFT_241513</name>
</gene>
<keyword evidence="5 7" id="KW-1133">Transmembrane helix</keyword>
<dbReference type="HOGENOM" id="CLU_024645_1_3_1"/>
<dbReference type="InterPro" id="IPR037185">
    <property type="entry name" value="EmrE-like"/>
</dbReference>
<dbReference type="OrthoDB" id="408493at2759"/>
<dbReference type="EMBL" id="GL732540">
    <property type="protein sequence ID" value="EFX82259.1"/>
    <property type="molecule type" value="Genomic_DNA"/>
</dbReference>
<dbReference type="GO" id="GO:0000139">
    <property type="term" value="C:Golgi membrane"/>
    <property type="evidence" value="ECO:0000318"/>
    <property type="project" value="GO_Central"/>
</dbReference>
<dbReference type="GO" id="GO:0055085">
    <property type="term" value="P:transmembrane transport"/>
    <property type="evidence" value="ECO:0000318"/>
    <property type="project" value="GO_Central"/>
</dbReference>
<keyword evidence="9" id="KW-1185">Reference proteome</keyword>